<keyword evidence="6 12" id="KW-1133">Transmembrane helix</keyword>
<keyword evidence="10 12" id="KW-0472">Membrane</keyword>
<reference evidence="13" key="2">
    <citation type="submission" date="2019-01" db="UniProtKB">
        <authorList>
            <consortium name="EnsemblPlants"/>
        </authorList>
    </citation>
    <scope>IDENTIFICATION</scope>
    <source>
        <strain evidence="13">cv. Heinz 1706</strain>
    </source>
</reference>
<dbReference type="CDD" id="cd20654">
    <property type="entry name" value="CYP82"/>
    <property type="match status" value="2"/>
</dbReference>
<reference evidence="13" key="1">
    <citation type="journal article" date="2012" name="Nature">
        <title>The tomato genome sequence provides insights into fleshy fruit evolution.</title>
        <authorList>
            <consortium name="Tomato Genome Consortium"/>
        </authorList>
    </citation>
    <scope>NUCLEOTIDE SEQUENCE [LARGE SCALE GENOMIC DNA]</scope>
    <source>
        <strain evidence="13">cv. Heinz 1706</strain>
    </source>
</reference>
<evidence type="ECO:0000256" key="5">
    <source>
        <dbReference type="ARBA" id="ARBA00022723"/>
    </source>
</evidence>
<comment type="subcellular location">
    <subcellularLocation>
        <location evidence="2">Membrane</location>
    </subcellularLocation>
</comment>
<dbReference type="EnsemblPlants" id="Solyc04g079640.3.1">
    <property type="protein sequence ID" value="Solyc04g079640.3.1"/>
    <property type="gene ID" value="Solyc04g079640.3"/>
</dbReference>
<dbReference type="GO" id="GO:0020037">
    <property type="term" value="F:heme binding"/>
    <property type="evidence" value="ECO:0007669"/>
    <property type="project" value="InterPro"/>
</dbReference>
<dbReference type="InterPro" id="IPR050651">
    <property type="entry name" value="Plant_Cytochrome_P450_Monoox"/>
</dbReference>
<evidence type="ECO:0000256" key="1">
    <source>
        <dbReference type="ARBA" id="ARBA00001971"/>
    </source>
</evidence>
<feature type="transmembrane region" description="Helical" evidence="12">
    <location>
        <begin position="23"/>
        <end position="40"/>
    </location>
</feature>
<dbReference type="PROSITE" id="PS00086">
    <property type="entry name" value="CYTOCHROME_P450"/>
    <property type="match status" value="2"/>
</dbReference>
<accession>A0A3Q7GAQ5</accession>
<dbReference type="Proteomes" id="UP000004994">
    <property type="component" value="Chromosome 4"/>
</dbReference>
<dbReference type="Gene3D" id="1.10.630.10">
    <property type="entry name" value="Cytochrome P450"/>
    <property type="match status" value="2"/>
</dbReference>
<evidence type="ECO:0000256" key="2">
    <source>
        <dbReference type="ARBA" id="ARBA00004370"/>
    </source>
</evidence>
<dbReference type="InterPro" id="IPR036396">
    <property type="entry name" value="Cyt_P450_sf"/>
</dbReference>
<dbReference type="PRINTS" id="PR00385">
    <property type="entry name" value="P450"/>
</dbReference>
<comment type="cofactor">
    <cofactor evidence="1 11">
        <name>heme</name>
        <dbReference type="ChEBI" id="CHEBI:30413"/>
    </cofactor>
</comment>
<feature type="binding site" description="axial binding residue" evidence="11">
    <location>
        <position position="478"/>
    </location>
    <ligand>
        <name>heme</name>
        <dbReference type="ChEBI" id="CHEBI:30413"/>
    </ligand>
    <ligandPart>
        <name>Fe</name>
        <dbReference type="ChEBI" id="CHEBI:18248"/>
    </ligandPart>
</feature>
<dbReference type="PRINTS" id="PR00463">
    <property type="entry name" value="EP450I"/>
</dbReference>
<keyword evidence="9" id="KW-0503">Monooxygenase</keyword>
<dbReference type="STRING" id="4081.A0A3Q7GAQ5"/>
<dbReference type="GO" id="GO:0004497">
    <property type="term" value="F:monooxygenase activity"/>
    <property type="evidence" value="ECO:0007669"/>
    <property type="project" value="UniProtKB-KW"/>
</dbReference>
<evidence type="ECO:0000256" key="10">
    <source>
        <dbReference type="ARBA" id="ARBA00023136"/>
    </source>
</evidence>
<evidence type="ECO:0000256" key="8">
    <source>
        <dbReference type="ARBA" id="ARBA00023004"/>
    </source>
</evidence>
<dbReference type="Gramene" id="Solyc04g079640.3.1">
    <property type="protein sequence ID" value="Solyc04g079640.3.1"/>
    <property type="gene ID" value="Solyc04g079640.3"/>
</dbReference>
<dbReference type="InterPro" id="IPR017972">
    <property type="entry name" value="Cyt_P450_CS"/>
</dbReference>
<evidence type="ECO:0000313" key="13">
    <source>
        <dbReference type="EnsemblPlants" id="Solyc04g079640.3.1"/>
    </source>
</evidence>
<dbReference type="PaxDb" id="4081-Solyc04g079640.2.1"/>
<keyword evidence="3 11" id="KW-0349">Heme</keyword>
<proteinExistence type="predicted"/>
<evidence type="ECO:0000256" key="12">
    <source>
        <dbReference type="SAM" id="Phobius"/>
    </source>
</evidence>
<dbReference type="InParanoid" id="A0A3Q7GAQ5"/>
<dbReference type="InterPro" id="IPR001128">
    <property type="entry name" value="Cyt_P450"/>
</dbReference>
<keyword evidence="14" id="KW-1185">Reference proteome</keyword>
<dbReference type="GO" id="GO:0016020">
    <property type="term" value="C:membrane"/>
    <property type="evidence" value="ECO:0007669"/>
    <property type="project" value="UniProtKB-SubCell"/>
</dbReference>
<dbReference type="InterPro" id="IPR002401">
    <property type="entry name" value="Cyt_P450_E_grp-I"/>
</dbReference>
<evidence type="ECO:0000256" key="9">
    <source>
        <dbReference type="ARBA" id="ARBA00023033"/>
    </source>
</evidence>
<organism evidence="13">
    <name type="scientific">Solanum lycopersicum</name>
    <name type="common">Tomato</name>
    <name type="synonym">Lycopersicon esculentum</name>
    <dbReference type="NCBI Taxonomy" id="4081"/>
    <lineage>
        <taxon>Eukaryota</taxon>
        <taxon>Viridiplantae</taxon>
        <taxon>Streptophyta</taxon>
        <taxon>Embryophyta</taxon>
        <taxon>Tracheophyta</taxon>
        <taxon>Spermatophyta</taxon>
        <taxon>Magnoliopsida</taxon>
        <taxon>eudicotyledons</taxon>
        <taxon>Gunneridae</taxon>
        <taxon>Pentapetalae</taxon>
        <taxon>asterids</taxon>
        <taxon>lamiids</taxon>
        <taxon>Solanales</taxon>
        <taxon>Solanaceae</taxon>
        <taxon>Solanoideae</taxon>
        <taxon>Solaneae</taxon>
        <taxon>Solanum</taxon>
        <taxon>Solanum subgen. Lycopersicon</taxon>
    </lineage>
</organism>
<evidence type="ECO:0000256" key="6">
    <source>
        <dbReference type="ARBA" id="ARBA00022989"/>
    </source>
</evidence>
<keyword evidence="5 11" id="KW-0479">Metal-binding</keyword>
<dbReference type="FunFam" id="1.10.630.10:FF:000026">
    <property type="entry name" value="Cytochrome P450 82C4"/>
    <property type="match status" value="2"/>
</dbReference>
<evidence type="ECO:0000256" key="4">
    <source>
        <dbReference type="ARBA" id="ARBA00022692"/>
    </source>
</evidence>
<dbReference type="SUPFAM" id="SSF48264">
    <property type="entry name" value="Cytochrome P450"/>
    <property type="match status" value="2"/>
</dbReference>
<evidence type="ECO:0000256" key="7">
    <source>
        <dbReference type="ARBA" id="ARBA00023002"/>
    </source>
</evidence>
<dbReference type="PANTHER" id="PTHR47947:SF26">
    <property type="entry name" value="CYTOCHROME P450"/>
    <property type="match status" value="1"/>
</dbReference>
<keyword evidence="8 11" id="KW-0408">Iron</keyword>
<evidence type="ECO:0008006" key="15">
    <source>
        <dbReference type="Google" id="ProtNLM"/>
    </source>
</evidence>
<evidence type="ECO:0000256" key="3">
    <source>
        <dbReference type="ARBA" id="ARBA00022617"/>
    </source>
</evidence>
<dbReference type="OMA" id="DFFFDIM"/>
<dbReference type="GO" id="GO:0016705">
    <property type="term" value="F:oxidoreductase activity, acting on paired donors, with incorporation or reduction of molecular oxygen"/>
    <property type="evidence" value="ECO:0007669"/>
    <property type="project" value="InterPro"/>
</dbReference>
<name>A0A3Q7GAQ5_SOLLC</name>
<dbReference type="Pfam" id="PF00067">
    <property type="entry name" value="p450"/>
    <property type="match status" value="2"/>
</dbReference>
<dbReference type="GO" id="GO:0005506">
    <property type="term" value="F:iron ion binding"/>
    <property type="evidence" value="ECO:0007669"/>
    <property type="project" value="InterPro"/>
</dbReference>
<sequence length="1033" mass="116155">MTTICIVHQIPAAFTNGGATMDIFLIVIMVASSSVFFFFLRKHAFSAKIHSKSKRVPGAGGAWPIIGHLHLLSGSETEQLPHKIMGRMADKYGPIFGMKLGVHQVVVVSDPKLAKECFTTNDLALAGRPKSMASEIVGYKHAMFALSAYGPYWRETRKIATIELFSARRIEMLKHIREFEVKSGIKEIYSDWGKNNLNGVVKMEMKEWIGDLVMNTMGKILFGKGRRSNEDEGINKAHKAIRRFFELLGAFVVADFLPYLRWLDIGGHEKAMKEVSKEMDSVVEEWLTEHKTKRGIIKSGEEEDFMDVMLSICEDRDLPGFDADTAIKANCMGLLSAGTDTTIVTLTWALCLLLNNYEALKKAQDELDAHVGNNRWVQESDIKNLVYLQAIVKEVLRLYPAGPLSVPHESMEDCVIGGYDIPKGTRLLVNLWKIQHDPNIWPNPHEFKPERFLSTHKDVDVKGNHFELMPFGSGRRMCPGISLALQVVPFVIAVLLQGFDMKRPSDEAIDMSESFGLTVLKASPLQVLLAPRLASKQFYSVKKQSSSRKVPGAGGAWPIIGHLHLLAGSESDHLPHKTLSRMADKYGPIFGMKLGVHQVVVVSDPKLVKECFTTNDLALANRPKSMVSEIIGYKDAMFGLCSYGPYWRETRKIATIELFSARRIEMLKHIREFEVKSSVKEIYNNWGKNNLNGFVKMEMKEWIGDLVMNTMGKILFGKGRRSNEDEGINKAHKAIRRFFELLGAFVVADFLPYLRWLDIGGHEKAMKEVSKELDSVVAEWLTEHKTKRGIIKSGEEEDFMDVMLSICEDRDLLGFDADTAIKATCMALLSAGTDTTIVTLTWTLSLLLNNYQSLQKAQDELDAHVGKNRWVQESDIKSLVYLQAIVKEALRLYPAAPLSVPHESMEDCTISGYDIPKGTRLLVNLWKIQHDPNIWPNPLEFKPERFLSTHKDVDVKGNHFELMPFGSGRRMCPGISLALQVLPFVIAKLLQGFNMKRPSDEPIDMSESFGLTVLKASPLEVLLAPRLAPDLYE</sequence>
<protein>
    <recommendedName>
        <fullName evidence="15">Cytochrome P450</fullName>
    </recommendedName>
</protein>
<evidence type="ECO:0000313" key="14">
    <source>
        <dbReference type="Proteomes" id="UP000004994"/>
    </source>
</evidence>
<evidence type="ECO:0000256" key="11">
    <source>
        <dbReference type="PIRSR" id="PIRSR602401-1"/>
    </source>
</evidence>
<dbReference type="PANTHER" id="PTHR47947">
    <property type="entry name" value="CYTOCHROME P450 82C3-RELATED"/>
    <property type="match status" value="1"/>
</dbReference>
<dbReference type="AlphaFoldDB" id="A0A3Q7GAQ5"/>
<keyword evidence="4 12" id="KW-0812">Transmembrane</keyword>
<keyword evidence="7" id="KW-0560">Oxidoreductase</keyword>